<protein>
    <submittedName>
        <fullName evidence="2">PAS domain-containing protein</fullName>
    </submittedName>
</protein>
<dbReference type="Proteomes" id="UP000287502">
    <property type="component" value="Chromosome"/>
</dbReference>
<dbReference type="KEGG" id="gtl:EP073_06060"/>
<dbReference type="InterPro" id="IPR000014">
    <property type="entry name" value="PAS"/>
</dbReference>
<dbReference type="CDD" id="cd00130">
    <property type="entry name" value="PAS"/>
    <property type="match status" value="1"/>
</dbReference>
<reference evidence="2 3" key="1">
    <citation type="submission" date="2019-01" db="EMBL/GenBank/DDBJ databases">
        <title>Geovibrio thiophilus DSM 11263, complete genome.</title>
        <authorList>
            <person name="Spring S."/>
            <person name="Bunk B."/>
            <person name="Sproer C."/>
        </authorList>
    </citation>
    <scope>NUCLEOTIDE SEQUENCE [LARGE SCALE GENOMIC DNA]</scope>
    <source>
        <strain evidence="2 3">DSM 11263</strain>
    </source>
</reference>
<feature type="domain" description="PAS" evidence="1">
    <location>
        <begin position="9"/>
        <end position="58"/>
    </location>
</feature>
<dbReference type="PROSITE" id="PS50112">
    <property type="entry name" value="PAS"/>
    <property type="match status" value="1"/>
</dbReference>
<dbReference type="AlphaFoldDB" id="A0A410JXR0"/>
<dbReference type="GO" id="GO:0006355">
    <property type="term" value="P:regulation of DNA-templated transcription"/>
    <property type="evidence" value="ECO:0007669"/>
    <property type="project" value="InterPro"/>
</dbReference>
<gene>
    <name evidence="2" type="ORF">EP073_06060</name>
</gene>
<name>A0A410JXR0_9BACT</name>
<dbReference type="NCBIfam" id="TIGR00229">
    <property type="entry name" value="sensory_box"/>
    <property type="match status" value="1"/>
</dbReference>
<dbReference type="InterPro" id="IPR013767">
    <property type="entry name" value="PAS_fold"/>
</dbReference>
<dbReference type="EMBL" id="CP035108">
    <property type="protein sequence ID" value="QAR32986.1"/>
    <property type="molecule type" value="Genomic_DNA"/>
</dbReference>
<dbReference type="OrthoDB" id="1625460at2"/>
<proteinExistence type="predicted"/>
<accession>A0A410JXR0</accession>
<evidence type="ECO:0000313" key="3">
    <source>
        <dbReference type="Proteomes" id="UP000287502"/>
    </source>
</evidence>
<dbReference type="InterPro" id="IPR035965">
    <property type="entry name" value="PAS-like_dom_sf"/>
</dbReference>
<dbReference type="RefSeq" id="WP_128466272.1">
    <property type="nucleotide sequence ID" value="NZ_CP035108.1"/>
</dbReference>
<organism evidence="2 3">
    <name type="scientific">Geovibrio thiophilus</name>
    <dbReference type="NCBI Taxonomy" id="139438"/>
    <lineage>
        <taxon>Bacteria</taxon>
        <taxon>Pseudomonadati</taxon>
        <taxon>Deferribacterota</taxon>
        <taxon>Deferribacteres</taxon>
        <taxon>Deferribacterales</taxon>
        <taxon>Geovibrionaceae</taxon>
        <taxon>Geovibrio</taxon>
    </lineage>
</organism>
<dbReference type="SMART" id="SM00091">
    <property type="entry name" value="PAS"/>
    <property type="match status" value="1"/>
</dbReference>
<evidence type="ECO:0000259" key="1">
    <source>
        <dbReference type="PROSITE" id="PS50112"/>
    </source>
</evidence>
<dbReference type="Gene3D" id="3.30.450.20">
    <property type="entry name" value="PAS domain"/>
    <property type="match status" value="1"/>
</dbReference>
<dbReference type="SUPFAM" id="SSF55785">
    <property type="entry name" value="PYP-like sensor domain (PAS domain)"/>
    <property type="match status" value="1"/>
</dbReference>
<evidence type="ECO:0000313" key="2">
    <source>
        <dbReference type="EMBL" id="QAR32986.1"/>
    </source>
</evidence>
<dbReference type="Pfam" id="PF00989">
    <property type="entry name" value="PAS"/>
    <property type="match status" value="1"/>
</dbReference>
<sequence>MIGIGFDKLDELTDGVFYVDNKRRILFWNRGAEEITGYLKSECVGKMCFDDLLRHADHCGKELCRTDCPMQKTLKDGKPRELDAFLLNKRGERLPCTVSIKPLYDSTGAIRGATENFSLR</sequence>
<keyword evidence="3" id="KW-1185">Reference proteome</keyword>